<organism evidence="2 3">
    <name type="scientific">Gemmata algarum</name>
    <dbReference type="NCBI Taxonomy" id="2975278"/>
    <lineage>
        <taxon>Bacteria</taxon>
        <taxon>Pseudomonadati</taxon>
        <taxon>Planctomycetota</taxon>
        <taxon>Planctomycetia</taxon>
        <taxon>Gemmatales</taxon>
        <taxon>Gemmataceae</taxon>
        <taxon>Gemmata</taxon>
    </lineage>
</organism>
<evidence type="ECO:0000313" key="3">
    <source>
        <dbReference type="Proteomes" id="UP001272242"/>
    </source>
</evidence>
<comment type="caution">
    <text evidence="2">The sequence shown here is derived from an EMBL/GenBank/DDBJ whole genome shotgun (WGS) entry which is preliminary data.</text>
</comment>
<keyword evidence="3" id="KW-1185">Reference proteome</keyword>
<dbReference type="EMBL" id="JAXBLV010000200">
    <property type="protein sequence ID" value="MDY3561728.1"/>
    <property type="molecule type" value="Genomic_DNA"/>
</dbReference>
<sequence length="318" mass="35924">MAVVRPAGAEQNPSPPLPVGEQGEGSGWRAARAAYLARVAPWAEDRTARMSRGQKHPVYDFLFEYYSFRPAHLLRWTPGFGAFLEGATRGDVAWGEFVERDGGLLLPAEAFPAHRLSYLQWATEYLNAVLTREPSFACFGLHEWAMVYRDPNVRHPYVPLRLSRAETDAAVDAQPLRCSHYDAYRFFTKEAAPLNRWELSRVTTTEHDQPGCLHANMDLYKFAYKISPFCPSDVVADAFEVARAARELDMRASPYDLRAYGFEPISIETRAGRETYVEAQRALSLRAQPMRERLRDVYARLLAAQSDLPPGPLPEGRG</sequence>
<accession>A0ABU5F3K5</accession>
<protein>
    <submittedName>
        <fullName evidence="2">3-methyladenine DNA glycosylase</fullName>
    </submittedName>
</protein>
<dbReference type="RefSeq" id="WP_320688086.1">
    <property type="nucleotide sequence ID" value="NZ_JAXBLV010000200.1"/>
</dbReference>
<reference evidence="3" key="1">
    <citation type="journal article" date="2023" name="Mar. Drugs">
        <title>Gemmata algarum, a Novel Planctomycete Isolated from an Algal Mat, Displays Antimicrobial Activity.</title>
        <authorList>
            <person name="Kumar G."/>
            <person name="Kallscheuer N."/>
            <person name="Kashif M."/>
            <person name="Ahamad S."/>
            <person name="Jagadeeshwari U."/>
            <person name="Pannikurungottu S."/>
            <person name="Haufschild T."/>
            <person name="Kabuu M."/>
            <person name="Sasikala C."/>
            <person name="Jogler C."/>
            <person name="Ramana C."/>
        </authorList>
    </citation>
    <scope>NUCLEOTIDE SEQUENCE [LARGE SCALE GENOMIC DNA]</scope>
    <source>
        <strain evidence="3">JC673</strain>
    </source>
</reference>
<feature type="region of interest" description="Disordered" evidence="1">
    <location>
        <begin position="1"/>
        <end position="25"/>
    </location>
</feature>
<evidence type="ECO:0000313" key="2">
    <source>
        <dbReference type="EMBL" id="MDY3561728.1"/>
    </source>
</evidence>
<gene>
    <name evidence="2" type="ORF">R5W23_003155</name>
</gene>
<proteinExistence type="predicted"/>
<evidence type="ECO:0000256" key="1">
    <source>
        <dbReference type="SAM" id="MobiDB-lite"/>
    </source>
</evidence>
<name>A0ABU5F3K5_9BACT</name>
<dbReference type="Proteomes" id="UP001272242">
    <property type="component" value="Unassembled WGS sequence"/>
</dbReference>